<dbReference type="STRING" id="1344418.A0A1D2VCZ8"/>
<dbReference type="InterPro" id="IPR011989">
    <property type="entry name" value="ARM-like"/>
</dbReference>
<accession>A0A1D2VCZ8</accession>
<dbReference type="FunFam" id="1.25.10.10:FF:000088">
    <property type="entry name" value="Splicing factor 3b, subunit 1"/>
    <property type="match status" value="1"/>
</dbReference>
<dbReference type="GO" id="GO:0071014">
    <property type="term" value="C:post-mRNA release spliceosomal complex"/>
    <property type="evidence" value="ECO:0007669"/>
    <property type="project" value="EnsemblFungi"/>
</dbReference>
<evidence type="ECO:0000256" key="4">
    <source>
        <dbReference type="ARBA" id="ARBA00022728"/>
    </source>
</evidence>
<keyword evidence="5" id="KW-0677">Repeat</keyword>
<dbReference type="EMBL" id="KV454485">
    <property type="protein sequence ID" value="ODV59506.1"/>
    <property type="molecule type" value="Genomic_DNA"/>
</dbReference>
<dbReference type="Pfam" id="PF22646">
    <property type="entry name" value="PPP2R1A-like_HEAT"/>
    <property type="match status" value="1"/>
</dbReference>
<name>A0A1D2VCZ8_9ASCO</name>
<evidence type="ECO:0000256" key="7">
    <source>
        <dbReference type="ARBA" id="ARBA00023242"/>
    </source>
</evidence>
<dbReference type="AlphaFoldDB" id="A0A1D2VCZ8"/>
<dbReference type="GO" id="GO:0071004">
    <property type="term" value="C:U2-type prespliceosome"/>
    <property type="evidence" value="ECO:0007669"/>
    <property type="project" value="EnsemblFungi"/>
</dbReference>
<dbReference type="GO" id="GO:0000974">
    <property type="term" value="C:Prp19 complex"/>
    <property type="evidence" value="ECO:0007669"/>
    <property type="project" value="EnsemblFungi"/>
</dbReference>
<dbReference type="InterPro" id="IPR016024">
    <property type="entry name" value="ARM-type_fold"/>
</dbReference>
<dbReference type="PANTHER" id="PTHR12097">
    <property type="entry name" value="SPLICING FACTOR 3B, SUBUNIT 1-RELATED"/>
    <property type="match status" value="1"/>
</dbReference>
<sequence>MKPDYSTFVDESSIDAYMIPDVSTETNQILKNSIITPDQIPLIRDLQFFREADSKYFSKLLSNPDLSIDLSIDEQKELRLMGLLLKIKNGNPSVRKQGLRSLTDNARNFGPKILFNQILPLLMEKDFEDQERHLIVKVIDRILYKLDDLVRPYTHRILKVISPLLMEEDYIARNEGREIISNLSKAAGLNHMITTLRPDIDSSDDYVRNKTARTFAVIANALGILSLIPFLKAVCQSKKSWQARLSGVKIIQQITVLLGCGVLPQLDELVGCIHQNLNHEILSIRRNTALALSSLADASAPYGIESFEKVLDPLWNGVQRQRGPCLCAFLKCIGCLIPLMDSEYANYYAIEVIKIILREINSSDEEMKRTILKVIQQCADTDGVTASFLVQKVVLPFFRNFWNRRIALDHRSSKMVIQTTHSLARKIGFSELVNKLIDILKDDSDSFRKMGAECIQNVISSLGTSDLSDRTVERLIDGLLVSFELQVTFDDQIILKSFGTTISSLDVRVKPFISKIVSIILYRLRNNQPQVRQLAADLITKVSSVIINCGEEDIMYKLGKVLYESLGEVYPDVLGSILNALENIISVVGLASMNPPIEQLLPNLTPILRNRHEKVQESTIKLIGRIADRGPEYIPSKEWMRICFELIDMLKAHRKSIRRAANNTFGYIAKAIGPQEVLSTLLNNLKVQERQSRVCTAVAIGIVAETCEPFTVLPALMNEYRTPENNVQNGVLKAMTFMFEYIGGITKDYVYAVAPLVADALTDRDQVHRQTAATVVKHMALGCIGTGCEDAFINFLNLLIPNIYETSPQVIDRVIDGIDAIRNNVGSGIVLNYIFSGIFQAARKVRAPYWKIYNDCYIQSCDSMVPYYPDFQEKHYKIEELDDWI</sequence>
<dbReference type="FunFam" id="1.25.10.10:FF:000039">
    <property type="entry name" value="Splicing factor 3B subunit 1"/>
    <property type="match status" value="1"/>
</dbReference>
<dbReference type="GeneID" id="30967301"/>
<evidence type="ECO:0000313" key="11">
    <source>
        <dbReference type="EMBL" id="ODV59506.1"/>
    </source>
</evidence>
<gene>
    <name evidence="11" type="ORF">ASCRUDRAFT_76915</name>
</gene>
<organism evidence="11 12">
    <name type="scientific">Ascoidea rubescens DSM 1968</name>
    <dbReference type="NCBI Taxonomy" id="1344418"/>
    <lineage>
        <taxon>Eukaryota</taxon>
        <taxon>Fungi</taxon>
        <taxon>Dikarya</taxon>
        <taxon>Ascomycota</taxon>
        <taxon>Saccharomycotina</taxon>
        <taxon>Saccharomycetes</taxon>
        <taxon>Ascoideaceae</taxon>
        <taxon>Ascoidea</taxon>
    </lineage>
</organism>
<dbReference type="InterPro" id="IPR021133">
    <property type="entry name" value="HEAT_type_2"/>
</dbReference>
<keyword evidence="6" id="KW-0508">mRNA splicing</keyword>
<dbReference type="FunCoup" id="A0A1D2VCZ8">
    <property type="interactions" value="1036"/>
</dbReference>
<reference evidence="12" key="1">
    <citation type="submission" date="2016-05" db="EMBL/GenBank/DDBJ databases">
        <title>Comparative genomics of biotechnologically important yeasts.</title>
        <authorList>
            <consortium name="DOE Joint Genome Institute"/>
            <person name="Riley R."/>
            <person name="Haridas S."/>
            <person name="Wolfe K.H."/>
            <person name="Lopes M.R."/>
            <person name="Hittinger C.T."/>
            <person name="Goker M."/>
            <person name="Salamov A."/>
            <person name="Wisecaver J."/>
            <person name="Long T.M."/>
            <person name="Aerts A.L."/>
            <person name="Barry K."/>
            <person name="Choi C."/>
            <person name="Clum A."/>
            <person name="Coughlan A.Y."/>
            <person name="Deshpande S."/>
            <person name="Douglass A.P."/>
            <person name="Hanson S.J."/>
            <person name="Klenk H.-P."/>
            <person name="Labutti K."/>
            <person name="Lapidus A."/>
            <person name="Lindquist E."/>
            <person name="Lipzen A."/>
            <person name="Meier-Kolthoff J.P."/>
            <person name="Ohm R.A."/>
            <person name="Otillar R.P."/>
            <person name="Pangilinan J."/>
            <person name="Peng Y."/>
            <person name="Rokas A."/>
            <person name="Rosa C.A."/>
            <person name="Scheuner C."/>
            <person name="Sibirny A.A."/>
            <person name="Slot J.C."/>
            <person name="Stielow J.B."/>
            <person name="Sun H."/>
            <person name="Kurtzman C.P."/>
            <person name="Blackwell M."/>
            <person name="Grigoriev I.V."/>
            <person name="Jeffries T.W."/>
        </authorList>
    </citation>
    <scope>NUCLEOTIDE SEQUENCE [LARGE SCALE GENOMIC DNA]</scope>
    <source>
        <strain evidence="12">DSM 1968</strain>
    </source>
</reference>
<evidence type="ECO:0000256" key="9">
    <source>
        <dbReference type="PROSITE-ProRule" id="PRU00103"/>
    </source>
</evidence>
<evidence type="ECO:0000259" key="10">
    <source>
        <dbReference type="Pfam" id="PF22646"/>
    </source>
</evidence>
<dbReference type="GO" id="GO:0005686">
    <property type="term" value="C:U2 snRNP"/>
    <property type="evidence" value="ECO:0007669"/>
    <property type="project" value="EnsemblFungi"/>
</dbReference>
<proteinExistence type="inferred from homology"/>
<keyword evidence="4" id="KW-0747">Spliceosome</keyword>
<keyword evidence="7" id="KW-0539">Nucleus</keyword>
<evidence type="ECO:0000256" key="1">
    <source>
        <dbReference type="ARBA" id="ARBA00004123"/>
    </source>
</evidence>
<protein>
    <submittedName>
        <fullName evidence="11">ARM repeat-containing protein</fullName>
    </submittedName>
</protein>
<dbReference type="InParanoid" id="A0A1D2VCZ8"/>
<comment type="subcellular location">
    <subcellularLocation>
        <location evidence="1">Nucleus</location>
    </subcellularLocation>
</comment>
<evidence type="ECO:0000256" key="6">
    <source>
        <dbReference type="ARBA" id="ARBA00023187"/>
    </source>
</evidence>
<dbReference type="GO" id="GO:0045292">
    <property type="term" value="P:mRNA cis splicing, via spliceosome"/>
    <property type="evidence" value="ECO:0007669"/>
    <property type="project" value="EnsemblFungi"/>
</dbReference>
<dbReference type="OrthoDB" id="438939at2759"/>
<evidence type="ECO:0000256" key="3">
    <source>
        <dbReference type="ARBA" id="ARBA00022664"/>
    </source>
</evidence>
<dbReference type="GO" id="GO:0003729">
    <property type="term" value="F:mRNA binding"/>
    <property type="evidence" value="ECO:0007669"/>
    <property type="project" value="EnsemblFungi"/>
</dbReference>
<evidence type="ECO:0000256" key="2">
    <source>
        <dbReference type="ARBA" id="ARBA00005754"/>
    </source>
</evidence>
<feature type="domain" description="Phosphatase PP2A regulatory subunit A/Splicing factor 3B subunit 1-like HEAT repeat" evidence="10">
    <location>
        <begin position="670"/>
        <end position="747"/>
    </location>
</feature>
<evidence type="ECO:0000313" key="12">
    <source>
        <dbReference type="Proteomes" id="UP000095038"/>
    </source>
</evidence>
<comment type="similarity">
    <text evidence="8">Belongs to the phosphatase 2A regulatory subunit A family.</text>
</comment>
<evidence type="ECO:0000256" key="5">
    <source>
        <dbReference type="ARBA" id="ARBA00022737"/>
    </source>
</evidence>
<comment type="similarity">
    <text evidence="2">Belongs to the SF3B1 family.</text>
</comment>
<dbReference type="RefSeq" id="XP_020045813.1">
    <property type="nucleotide sequence ID" value="XM_020193665.1"/>
</dbReference>
<feature type="repeat" description="HEAT" evidence="9">
    <location>
        <begin position="432"/>
        <end position="470"/>
    </location>
</feature>
<dbReference type="Proteomes" id="UP000095038">
    <property type="component" value="Unassembled WGS sequence"/>
</dbReference>
<dbReference type="GO" id="GO:0000245">
    <property type="term" value="P:spliceosomal complex assembly"/>
    <property type="evidence" value="ECO:0007669"/>
    <property type="project" value="EnsemblFungi"/>
</dbReference>
<dbReference type="InterPro" id="IPR038737">
    <property type="entry name" value="SF3b_su1-like"/>
</dbReference>
<dbReference type="SUPFAM" id="SSF48371">
    <property type="entry name" value="ARM repeat"/>
    <property type="match status" value="2"/>
</dbReference>
<keyword evidence="12" id="KW-1185">Reference proteome</keyword>
<dbReference type="Gene3D" id="1.25.10.10">
    <property type="entry name" value="Leucine-rich Repeat Variant"/>
    <property type="match status" value="3"/>
</dbReference>
<dbReference type="PROSITE" id="PS50077">
    <property type="entry name" value="HEAT_REPEAT"/>
    <property type="match status" value="1"/>
</dbReference>
<keyword evidence="3" id="KW-0507">mRNA processing</keyword>
<evidence type="ECO:0000256" key="8">
    <source>
        <dbReference type="ARBA" id="ARBA00038332"/>
    </source>
</evidence>
<dbReference type="InterPro" id="IPR054573">
    <property type="entry name" value="PP2A/SF3B1-like_HEAT"/>
</dbReference>
<dbReference type="GO" id="GO:0140727">
    <property type="term" value="P:siRNA-mediated pericentric heterochromatin formation"/>
    <property type="evidence" value="ECO:0007669"/>
    <property type="project" value="EnsemblFungi"/>
</dbReference>